<accession>A0ABP0GFM8</accession>
<protein>
    <submittedName>
        <fullName evidence="6">Uncharacterized protein</fullName>
    </submittedName>
</protein>
<dbReference type="PIRSF" id="PIRSF000126">
    <property type="entry name" value="11-beta-HSD1"/>
    <property type="match status" value="1"/>
</dbReference>
<evidence type="ECO:0000256" key="2">
    <source>
        <dbReference type="ARBA" id="ARBA00006484"/>
    </source>
</evidence>
<dbReference type="InterPro" id="IPR002347">
    <property type="entry name" value="SDR_fam"/>
</dbReference>
<keyword evidence="3" id="KW-0443">Lipid metabolism</keyword>
<dbReference type="InterPro" id="IPR051019">
    <property type="entry name" value="VLCFA-Steroid_DH"/>
</dbReference>
<dbReference type="PRINTS" id="PR00081">
    <property type="entry name" value="GDHRDH"/>
</dbReference>
<name>A0ABP0GFM8_CLALP</name>
<proteinExistence type="inferred from homology"/>
<sequence length="307" mass="34410">MDGKVLQWVGAGTSFYFLLKLVTRVIDGSRLYFLSRFPDFSKYGKWSVVTGSTDGIGKAAAFQLASRGQNIVLISRTEEKLRKVAEEIEAKYNVKTKYLKIDFSHSEEIYKEIAHFLAGLDIGTLINNVGVDQQIGSFHEHPDLSALIQNMTRVNVTSVTKMTQIVLPGMVERKRGLIINVSSLAAVKPVKYISLYGATKAFVNHFSQALSYEYESKGITIQSCMPSFVATNFTSHLPVSKIIMTSPTNFSKSWLATVDKARWTHGYVTHAIHGWALRLLPLGLIQALLGAWMEWIMDAQRKNEKLQ</sequence>
<dbReference type="EMBL" id="CAWYQH010000114">
    <property type="protein sequence ID" value="CAK8690237.1"/>
    <property type="molecule type" value="Genomic_DNA"/>
</dbReference>
<dbReference type="Pfam" id="PF00106">
    <property type="entry name" value="adh_short"/>
    <property type="match status" value="1"/>
</dbReference>
<comment type="caution">
    <text evidence="6">The sequence shown here is derived from an EMBL/GenBank/DDBJ whole genome shotgun (WGS) entry which is preliminary data.</text>
</comment>
<comment type="subcellular location">
    <subcellularLocation>
        <location evidence="1">Endoplasmic reticulum</location>
    </subcellularLocation>
</comment>
<dbReference type="Proteomes" id="UP001642483">
    <property type="component" value="Unassembled WGS sequence"/>
</dbReference>
<dbReference type="PANTHER" id="PTHR43899:SF13">
    <property type="entry name" value="RH59310P"/>
    <property type="match status" value="1"/>
</dbReference>
<keyword evidence="7" id="KW-1185">Reference proteome</keyword>
<dbReference type="InterPro" id="IPR036291">
    <property type="entry name" value="NAD(P)-bd_dom_sf"/>
</dbReference>
<dbReference type="InterPro" id="IPR020904">
    <property type="entry name" value="Sc_DH/Rdtase_CS"/>
</dbReference>
<evidence type="ECO:0000313" key="7">
    <source>
        <dbReference type="Proteomes" id="UP001642483"/>
    </source>
</evidence>
<dbReference type="CDD" id="cd05356">
    <property type="entry name" value="17beta-HSD1_like_SDR_c"/>
    <property type="match status" value="1"/>
</dbReference>
<organism evidence="6 7">
    <name type="scientific">Clavelina lepadiformis</name>
    <name type="common">Light-bulb sea squirt</name>
    <name type="synonym">Ascidia lepadiformis</name>
    <dbReference type="NCBI Taxonomy" id="159417"/>
    <lineage>
        <taxon>Eukaryota</taxon>
        <taxon>Metazoa</taxon>
        <taxon>Chordata</taxon>
        <taxon>Tunicata</taxon>
        <taxon>Ascidiacea</taxon>
        <taxon>Aplousobranchia</taxon>
        <taxon>Clavelinidae</taxon>
        <taxon>Clavelina</taxon>
    </lineage>
</organism>
<comment type="similarity">
    <text evidence="2 5">Belongs to the short-chain dehydrogenases/reductases (SDR) family.</text>
</comment>
<dbReference type="Gene3D" id="3.40.50.720">
    <property type="entry name" value="NAD(P)-binding Rossmann-like Domain"/>
    <property type="match status" value="1"/>
</dbReference>
<reference evidence="6 7" key="1">
    <citation type="submission" date="2024-02" db="EMBL/GenBank/DDBJ databases">
        <authorList>
            <person name="Daric V."/>
            <person name="Darras S."/>
        </authorList>
    </citation>
    <scope>NUCLEOTIDE SEQUENCE [LARGE SCALE GENOMIC DNA]</scope>
</reference>
<evidence type="ECO:0000256" key="1">
    <source>
        <dbReference type="ARBA" id="ARBA00004240"/>
    </source>
</evidence>
<evidence type="ECO:0000313" key="6">
    <source>
        <dbReference type="EMBL" id="CAK8690237.1"/>
    </source>
</evidence>
<dbReference type="PRINTS" id="PR00080">
    <property type="entry name" value="SDRFAMILY"/>
</dbReference>
<evidence type="ECO:0000256" key="5">
    <source>
        <dbReference type="RuleBase" id="RU000363"/>
    </source>
</evidence>
<keyword evidence="3" id="KW-0752">Steroid biosynthesis</keyword>
<keyword evidence="3" id="KW-0444">Lipid biosynthesis</keyword>
<dbReference type="PROSITE" id="PS00061">
    <property type="entry name" value="ADH_SHORT"/>
    <property type="match status" value="1"/>
</dbReference>
<evidence type="ECO:0000256" key="4">
    <source>
        <dbReference type="ARBA" id="ARBA00023002"/>
    </source>
</evidence>
<evidence type="ECO:0000256" key="3">
    <source>
        <dbReference type="ARBA" id="ARBA00022955"/>
    </source>
</evidence>
<gene>
    <name evidence="6" type="ORF">CVLEPA_LOCUS22869</name>
</gene>
<dbReference type="PANTHER" id="PTHR43899">
    <property type="entry name" value="RH59310P"/>
    <property type="match status" value="1"/>
</dbReference>
<keyword evidence="4" id="KW-0560">Oxidoreductase</keyword>
<dbReference type="SUPFAM" id="SSF51735">
    <property type="entry name" value="NAD(P)-binding Rossmann-fold domains"/>
    <property type="match status" value="1"/>
</dbReference>